<protein>
    <submittedName>
        <fullName evidence="1">Uncharacterized protein</fullName>
    </submittedName>
</protein>
<dbReference type="Proteomes" id="UP000012997">
    <property type="component" value="Segment"/>
</dbReference>
<name>N0DSA0_9CAUD</name>
<dbReference type="KEGG" id="vg:16212524"/>
<evidence type="ECO:0000313" key="2">
    <source>
        <dbReference type="Proteomes" id="UP000012997"/>
    </source>
</evidence>
<dbReference type="GeneID" id="16212524"/>
<evidence type="ECO:0000313" key="1">
    <source>
        <dbReference type="EMBL" id="BAN16818.1"/>
    </source>
</evidence>
<proteinExistence type="predicted"/>
<sequence>MGINWIYNRLPPYERTVRVMLDDDSQCHAYLENPRRCQGDWHLDDGREITMRVVAWCIDPVYDTRQEIGELEQRLKYKHEELQELLKEFGEFAL</sequence>
<reference evidence="1 2" key="1">
    <citation type="journal article" date="2014" name="Genome Announc.">
        <title>Complete Genome Sequence of the Edwardsiella ictaluri-Specific Bacteriophage PEi21, Isolated from River Water in Japan.</title>
        <authorList>
            <person name="Yasuike M."/>
            <person name="Kai W."/>
            <person name="Nakamura Y."/>
            <person name="Fujiwara A."/>
            <person name="Kawato Y."/>
            <person name="Hassan E.S."/>
            <person name="Mahmoud M.M."/>
            <person name="Nagai S."/>
            <person name="Kobayashi T."/>
            <person name="Ototake M."/>
            <person name="Nakai T."/>
        </authorList>
    </citation>
    <scope>NUCLEOTIDE SEQUENCE [LARGE SCALE GENOMIC DNA]</scope>
</reference>
<organism evidence="1 2">
    <name type="scientific">Edwardsiella phage PEi21</name>
    <dbReference type="NCBI Taxonomy" id="1325372"/>
    <lineage>
        <taxon>Viruses</taxon>
        <taxon>Duplodnaviria</taxon>
        <taxon>Heunggongvirae</taxon>
        <taxon>Uroviricota</taxon>
        <taxon>Caudoviricetes</taxon>
        <taxon>Yokohamavirus</taxon>
        <taxon>Yokohamavirus PEi21</taxon>
    </lineage>
</organism>
<keyword evidence="2" id="KW-1185">Reference proteome</keyword>
<dbReference type="EMBL" id="AP013057">
    <property type="protein sequence ID" value="BAN16818.1"/>
    <property type="molecule type" value="Genomic_DNA"/>
</dbReference>
<dbReference type="RefSeq" id="YP_008869221.1">
    <property type="nucleotide sequence ID" value="NC_021342.2"/>
</dbReference>
<accession>N0DSA0</accession>
<dbReference type="OrthoDB" id="39222at10239"/>